<feature type="transmembrane region" description="Helical" evidence="8">
    <location>
        <begin position="89"/>
        <end position="108"/>
    </location>
</feature>
<dbReference type="EMBL" id="JBIPKE010000020">
    <property type="protein sequence ID" value="MFH6985694.1"/>
    <property type="molecule type" value="Genomic_DNA"/>
</dbReference>
<keyword evidence="4 8" id="KW-0812">Transmembrane</keyword>
<comment type="caution">
    <text evidence="10">The sequence shown here is derived from an EMBL/GenBank/DDBJ whole genome shotgun (WGS) entry which is preliminary data.</text>
</comment>
<feature type="transmembrane region" description="Helical" evidence="8">
    <location>
        <begin position="310"/>
        <end position="328"/>
    </location>
</feature>
<feature type="transmembrane region" description="Helical" evidence="8">
    <location>
        <begin position="401"/>
        <end position="419"/>
    </location>
</feature>
<reference evidence="10 11" key="1">
    <citation type="journal article" date="2013" name="Int. J. Syst. Evol. Microbiol.">
        <title>Marinoscillum luteum sp. nov., isolated from marine sediment.</title>
        <authorList>
            <person name="Cha I.T."/>
            <person name="Park S.J."/>
            <person name="Kim S.J."/>
            <person name="Kim J.G."/>
            <person name="Jung M.Y."/>
            <person name="Shin K.S."/>
            <person name="Kwon K.K."/>
            <person name="Yang S.H."/>
            <person name="Seo Y.S."/>
            <person name="Rhee S.K."/>
        </authorList>
    </citation>
    <scope>NUCLEOTIDE SEQUENCE [LARGE SCALE GENOMIC DNA]</scope>
    <source>
        <strain evidence="10 11">KCTC 23939</strain>
    </source>
</reference>
<dbReference type="PROSITE" id="PS50850">
    <property type="entry name" value="MFS"/>
    <property type="match status" value="1"/>
</dbReference>
<accession>A0ABW7NDT7</accession>
<dbReference type="InterPro" id="IPR036259">
    <property type="entry name" value="MFS_trans_sf"/>
</dbReference>
<dbReference type="Proteomes" id="UP001610063">
    <property type="component" value="Unassembled WGS sequence"/>
</dbReference>
<feature type="transmembrane region" description="Helical" evidence="8">
    <location>
        <begin position="334"/>
        <end position="354"/>
    </location>
</feature>
<feature type="transmembrane region" description="Helical" evidence="8">
    <location>
        <begin position="277"/>
        <end position="298"/>
    </location>
</feature>
<dbReference type="InterPro" id="IPR004737">
    <property type="entry name" value="NO3_transporter_NarK/NarU-like"/>
</dbReference>
<evidence type="ECO:0000259" key="9">
    <source>
        <dbReference type="PROSITE" id="PS50850"/>
    </source>
</evidence>
<keyword evidence="6 8" id="KW-0534">Nitrate assimilation</keyword>
<dbReference type="NCBIfam" id="TIGR00886">
    <property type="entry name" value="2A0108"/>
    <property type="match status" value="1"/>
</dbReference>
<evidence type="ECO:0000256" key="2">
    <source>
        <dbReference type="ARBA" id="ARBA00008432"/>
    </source>
</evidence>
<dbReference type="SUPFAM" id="SSF103473">
    <property type="entry name" value="MFS general substrate transporter"/>
    <property type="match status" value="1"/>
</dbReference>
<feature type="transmembrane region" description="Helical" evidence="8">
    <location>
        <begin position="154"/>
        <end position="177"/>
    </location>
</feature>
<dbReference type="RefSeq" id="WP_395419097.1">
    <property type="nucleotide sequence ID" value="NZ_JBIPKE010000020.1"/>
</dbReference>
<keyword evidence="5 8" id="KW-1133">Transmembrane helix</keyword>
<dbReference type="PANTHER" id="PTHR23515">
    <property type="entry name" value="HIGH-AFFINITY NITRATE TRANSPORTER 2.3"/>
    <property type="match status" value="1"/>
</dbReference>
<keyword evidence="11" id="KW-1185">Reference proteome</keyword>
<comment type="similarity">
    <text evidence="2 8">Belongs to the major facilitator superfamily. Nitrate/nitrite porter (TC 2.A.1.8) family.</text>
</comment>
<evidence type="ECO:0000313" key="11">
    <source>
        <dbReference type="Proteomes" id="UP001610063"/>
    </source>
</evidence>
<evidence type="ECO:0000256" key="6">
    <source>
        <dbReference type="ARBA" id="ARBA00023063"/>
    </source>
</evidence>
<dbReference type="Gene3D" id="1.20.1250.20">
    <property type="entry name" value="MFS general substrate transporter like domains"/>
    <property type="match status" value="2"/>
</dbReference>
<evidence type="ECO:0000256" key="4">
    <source>
        <dbReference type="ARBA" id="ARBA00022692"/>
    </source>
</evidence>
<name>A0ABW7NDT7_9BACT</name>
<feature type="transmembrane region" description="Helical" evidence="8">
    <location>
        <begin position="240"/>
        <end position="257"/>
    </location>
</feature>
<evidence type="ECO:0000256" key="1">
    <source>
        <dbReference type="ARBA" id="ARBA00004141"/>
    </source>
</evidence>
<sequence length="450" mass="49347">METTQSGKAKRIELFNLSTINMRVFHLTWLAFFLCFFGWFGIAPMLSIVRDDLGITTDQIVNTNMIAVASTVFMRLIIGWLCDRIGPRITYTWLLILGSIPVMMIGMAQNYEQFLIARMFIGAIGAAFVITQFHTSVMFAPNVVGTANATTAGWGNLGGGVTQQVMPVVFAGVLAYVGAEHLAWRYAMIGPGVLLFVMGLVYYRFTQDTPEGNYKDLPNISKKKSEAKASIGTVLKDHRVWVLFLIYGACFGVELIVNSKAALYFTDYFDMDIKTAGLIAGLFGLMNLFARSLGGYFGDRFGKIGGLNGRVKWLFVALFMEGLALILFSRMDTIPLIIMSLIFFSLFVQMSEGATYSVVPFINKKALGMVSGIVGAGGNAGAVAGMLLFKKQLTGLEWTDSFYVLGFIVLGVSFSSFLVRFTKKAEVAAPAANKEVTVEKHLQPELAEAI</sequence>
<evidence type="ECO:0000256" key="3">
    <source>
        <dbReference type="ARBA" id="ARBA00022448"/>
    </source>
</evidence>
<proteinExistence type="inferred from homology"/>
<dbReference type="InterPro" id="IPR011701">
    <property type="entry name" value="MFS"/>
</dbReference>
<dbReference type="InterPro" id="IPR044772">
    <property type="entry name" value="NO3_transporter"/>
</dbReference>
<feature type="transmembrane region" description="Helical" evidence="8">
    <location>
        <begin position="20"/>
        <end position="40"/>
    </location>
</feature>
<feature type="transmembrane region" description="Helical" evidence="8">
    <location>
        <begin position="366"/>
        <end position="389"/>
    </location>
</feature>
<comment type="subcellular location">
    <subcellularLocation>
        <location evidence="8">Cell membrane</location>
        <topology evidence="8">Multi-pass membrane protein</topology>
    </subcellularLocation>
    <subcellularLocation>
        <location evidence="1">Membrane</location>
        <topology evidence="1">Multi-pass membrane protein</topology>
    </subcellularLocation>
</comment>
<protein>
    <recommendedName>
        <fullName evidence="8">Nitrate/nitrite transporter</fullName>
    </recommendedName>
</protein>
<evidence type="ECO:0000313" key="10">
    <source>
        <dbReference type="EMBL" id="MFH6985694.1"/>
    </source>
</evidence>
<organism evidence="10 11">
    <name type="scientific">Marinoscillum luteum</name>
    <dbReference type="NCBI Taxonomy" id="861051"/>
    <lineage>
        <taxon>Bacteria</taxon>
        <taxon>Pseudomonadati</taxon>
        <taxon>Bacteroidota</taxon>
        <taxon>Cytophagia</taxon>
        <taxon>Cytophagales</taxon>
        <taxon>Reichenbachiellaceae</taxon>
        <taxon>Marinoscillum</taxon>
    </lineage>
</organism>
<evidence type="ECO:0000256" key="7">
    <source>
        <dbReference type="ARBA" id="ARBA00023136"/>
    </source>
</evidence>
<dbReference type="InterPro" id="IPR020846">
    <property type="entry name" value="MFS_dom"/>
</dbReference>
<keyword evidence="7 8" id="KW-0472">Membrane</keyword>
<dbReference type="Pfam" id="PF07690">
    <property type="entry name" value="MFS_1"/>
    <property type="match status" value="1"/>
</dbReference>
<keyword evidence="3 8" id="KW-0813">Transport</keyword>
<keyword evidence="8" id="KW-1003">Cell membrane</keyword>
<dbReference type="CDD" id="cd17341">
    <property type="entry name" value="MFS_NRT2_like"/>
    <property type="match status" value="1"/>
</dbReference>
<feature type="transmembrane region" description="Helical" evidence="8">
    <location>
        <begin position="183"/>
        <end position="205"/>
    </location>
</feature>
<feature type="domain" description="Major facilitator superfamily (MFS) profile" evidence="9">
    <location>
        <begin position="24"/>
        <end position="424"/>
    </location>
</feature>
<evidence type="ECO:0000256" key="8">
    <source>
        <dbReference type="RuleBase" id="RU366033"/>
    </source>
</evidence>
<gene>
    <name evidence="10" type="ORF">ACHKAR_19735</name>
</gene>
<evidence type="ECO:0000256" key="5">
    <source>
        <dbReference type="ARBA" id="ARBA00022989"/>
    </source>
</evidence>
<feature type="transmembrane region" description="Helical" evidence="8">
    <location>
        <begin position="60"/>
        <end position="82"/>
    </location>
</feature>